<dbReference type="AlphaFoldDB" id="A0A8S1SXS2"/>
<feature type="coiled-coil region" evidence="1">
    <location>
        <begin position="159"/>
        <end position="222"/>
    </location>
</feature>
<feature type="compositionally biased region" description="Low complexity" evidence="2">
    <location>
        <begin position="271"/>
        <end position="281"/>
    </location>
</feature>
<feature type="coiled-coil region" evidence="1">
    <location>
        <begin position="403"/>
        <end position="440"/>
    </location>
</feature>
<name>A0A8S1SXS2_PAROT</name>
<feature type="compositionally biased region" description="Low complexity" evidence="2">
    <location>
        <begin position="230"/>
        <end position="247"/>
    </location>
</feature>
<dbReference type="Proteomes" id="UP000683925">
    <property type="component" value="Unassembled WGS sequence"/>
</dbReference>
<gene>
    <name evidence="4" type="ORF">POCTA_138.1.T0160431</name>
</gene>
<feature type="compositionally biased region" description="Basic and acidic residues" evidence="2">
    <location>
        <begin position="282"/>
        <end position="293"/>
    </location>
</feature>
<feature type="region of interest" description="Disordered" evidence="2">
    <location>
        <begin position="1"/>
        <end position="30"/>
    </location>
</feature>
<feature type="compositionally biased region" description="Basic and acidic residues" evidence="2">
    <location>
        <begin position="367"/>
        <end position="394"/>
    </location>
</feature>
<evidence type="ECO:0000256" key="2">
    <source>
        <dbReference type="SAM" id="MobiDB-lite"/>
    </source>
</evidence>
<evidence type="ECO:0000256" key="1">
    <source>
        <dbReference type="SAM" id="Coils"/>
    </source>
</evidence>
<feature type="region of interest" description="Disordered" evidence="2">
    <location>
        <begin position="360"/>
        <end position="396"/>
    </location>
</feature>
<dbReference type="PANTHER" id="PTHR21532:SF0">
    <property type="entry name" value="CILIA- AND FLAGELLA-ASSOCIATED PROTEIN 36"/>
    <property type="match status" value="1"/>
</dbReference>
<dbReference type="PANTHER" id="PTHR21532">
    <property type="entry name" value="PHOSPHODIESTERASE HL"/>
    <property type="match status" value="1"/>
</dbReference>
<dbReference type="GO" id="GO:0005930">
    <property type="term" value="C:axoneme"/>
    <property type="evidence" value="ECO:0007669"/>
    <property type="project" value="TreeGrafter"/>
</dbReference>
<dbReference type="EMBL" id="CAJJDP010000016">
    <property type="protein sequence ID" value="CAD8144960.1"/>
    <property type="molecule type" value="Genomic_DNA"/>
</dbReference>
<dbReference type="PROSITE" id="PS50330">
    <property type="entry name" value="UIM"/>
    <property type="match status" value="1"/>
</dbReference>
<dbReference type="InterPro" id="IPR038888">
    <property type="entry name" value="CFAP36"/>
</dbReference>
<sequence>MGSDNSKAKAQKKQNPPQNSAPKPPPKKKTQEENNWMYDLILQYLASPVWRNPISDFLDEHCIIFDDEEENKIVYQEIHKKFKNMIEAMMEQLMQDIGVDDEEYLRKVIEIGLKNKKHRKYFEQLLVVENFLVFKKLMLKRNKELEYEALKELQKIDGGKNLEMDLKVKQAELEKERMEIEHAVAMSIAVEQEKSKLQIQEEEELQEAIKMSQKLFEQQQSELLKSNMEQQKQLHQQPQASQQQQPIVPDQKVESILIFEDDGLPDKNPSNVVEQQQQQVEVKNEPKQQRVREPLPQIVQEKKEVLSLAQEREALMNQGNQLKENLKEIEETFKQNMKNQQDQETLEQRKLRLQQQRELIKQKKMKERKDEIEQYKAGSEQDKPAQDLHDKEKGPLVVDMNDFVADQKRAQELELKKQELRKRAELLRKIKQDAQQQEQN</sequence>
<evidence type="ECO:0000259" key="3">
    <source>
        <dbReference type="Pfam" id="PF11527"/>
    </source>
</evidence>
<comment type="caution">
    <text evidence="4">The sequence shown here is derived from an EMBL/GenBank/DDBJ whole genome shotgun (WGS) entry which is preliminary data.</text>
</comment>
<proteinExistence type="predicted"/>
<protein>
    <recommendedName>
        <fullName evidence="3">BART domain-containing protein</fullName>
    </recommendedName>
</protein>
<feature type="region of interest" description="Disordered" evidence="2">
    <location>
        <begin position="228"/>
        <end position="247"/>
    </location>
</feature>
<accession>A0A8S1SXS2</accession>
<dbReference type="InterPro" id="IPR023379">
    <property type="entry name" value="BART_dom"/>
</dbReference>
<dbReference type="Pfam" id="PF11527">
    <property type="entry name" value="ARL2_Bind_BART"/>
    <property type="match status" value="1"/>
</dbReference>
<dbReference type="OrthoDB" id="433414at2759"/>
<reference evidence="4" key="1">
    <citation type="submission" date="2021-01" db="EMBL/GenBank/DDBJ databases">
        <authorList>
            <consortium name="Genoscope - CEA"/>
            <person name="William W."/>
        </authorList>
    </citation>
    <scope>NUCLEOTIDE SEQUENCE</scope>
</reference>
<dbReference type="GO" id="GO:0097546">
    <property type="term" value="C:ciliary base"/>
    <property type="evidence" value="ECO:0007669"/>
    <property type="project" value="TreeGrafter"/>
</dbReference>
<dbReference type="InterPro" id="IPR003903">
    <property type="entry name" value="UIM_dom"/>
</dbReference>
<evidence type="ECO:0000313" key="5">
    <source>
        <dbReference type="Proteomes" id="UP000683925"/>
    </source>
</evidence>
<feature type="domain" description="BART" evidence="3">
    <location>
        <begin position="34"/>
        <end position="146"/>
    </location>
</feature>
<keyword evidence="1" id="KW-0175">Coiled coil</keyword>
<feature type="region of interest" description="Disordered" evidence="2">
    <location>
        <begin position="261"/>
        <end position="296"/>
    </location>
</feature>
<organism evidence="4 5">
    <name type="scientific">Paramecium octaurelia</name>
    <dbReference type="NCBI Taxonomy" id="43137"/>
    <lineage>
        <taxon>Eukaryota</taxon>
        <taxon>Sar</taxon>
        <taxon>Alveolata</taxon>
        <taxon>Ciliophora</taxon>
        <taxon>Intramacronucleata</taxon>
        <taxon>Oligohymenophorea</taxon>
        <taxon>Peniculida</taxon>
        <taxon>Parameciidae</taxon>
        <taxon>Paramecium</taxon>
    </lineage>
</organism>
<evidence type="ECO:0000313" key="4">
    <source>
        <dbReference type="EMBL" id="CAD8144960.1"/>
    </source>
</evidence>
<keyword evidence="5" id="KW-1185">Reference proteome</keyword>
<dbReference type="OMA" id="MIEAMME"/>